<gene>
    <name evidence="2" type="ORF">HH215_07715</name>
</gene>
<dbReference type="Proteomes" id="UP000502248">
    <property type="component" value="Chromosome"/>
</dbReference>
<dbReference type="InterPro" id="IPR000182">
    <property type="entry name" value="GNAT_dom"/>
</dbReference>
<keyword evidence="2" id="KW-0808">Transferase</keyword>
<dbReference type="KEGG" id="cheb:HH215_07715"/>
<dbReference type="AlphaFoldDB" id="A0A7Z2VHM8"/>
<name>A0A7Z2VHM8_9BACL</name>
<evidence type="ECO:0000313" key="3">
    <source>
        <dbReference type="Proteomes" id="UP000502248"/>
    </source>
</evidence>
<reference evidence="2 3" key="1">
    <citation type="submission" date="2020-04" db="EMBL/GenBank/DDBJ databases">
        <title>Genome sequencing of novel species.</title>
        <authorList>
            <person name="Heo J."/>
            <person name="Kim S.-J."/>
            <person name="Kim J.-S."/>
            <person name="Hong S.-B."/>
            <person name="Kwon S.-W."/>
        </authorList>
    </citation>
    <scope>NUCLEOTIDE SEQUENCE [LARGE SCALE GENOMIC DNA]</scope>
    <source>
        <strain evidence="2 3">MFER-1</strain>
    </source>
</reference>
<dbReference type="SUPFAM" id="SSF55729">
    <property type="entry name" value="Acyl-CoA N-acyltransferases (Nat)"/>
    <property type="match status" value="1"/>
</dbReference>
<protein>
    <submittedName>
        <fullName evidence="2">GNAT family N-acetyltransferase</fullName>
    </submittedName>
</protein>
<dbReference type="GO" id="GO:0016747">
    <property type="term" value="F:acyltransferase activity, transferring groups other than amino-acyl groups"/>
    <property type="evidence" value="ECO:0007669"/>
    <property type="project" value="InterPro"/>
</dbReference>
<dbReference type="EMBL" id="CP051680">
    <property type="protein sequence ID" value="QJD83069.1"/>
    <property type="molecule type" value="Genomic_DNA"/>
</dbReference>
<dbReference type="InterPro" id="IPR016181">
    <property type="entry name" value="Acyl_CoA_acyltransferase"/>
</dbReference>
<feature type="domain" description="N-acetyltransferase" evidence="1">
    <location>
        <begin position="17"/>
        <end position="218"/>
    </location>
</feature>
<keyword evidence="3" id="KW-1185">Reference proteome</keyword>
<dbReference type="Pfam" id="PF00583">
    <property type="entry name" value="Acetyltransf_1"/>
    <property type="match status" value="1"/>
</dbReference>
<dbReference type="RefSeq" id="WP_169279366.1">
    <property type="nucleotide sequence ID" value="NZ_CP051680.1"/>
</dbReference>
<sequence length="226" mass="25832">MYRKQFYVFDQDRPVPVVIRNYERGDFDDLIQVQRESFPPPFPSNLWWNPVQLNNHVTLFPEGALCIEVQGVLAGSMTGLLIDFDPDHPDHTWEQITDHGYIRNHVSTGNTLYVVDISVRPSYRKLGLGQALMSSMYEVVVHKGLDRLLGGGRMSGYHKRANEMTAEQYLNAVVAGEIKDPVITFLLRCGRTPLKVVSNYLEDEESCHYAALMEWKNPFVTTSKII</sequence>
<dbReference type="CDD" id="cd04301">
    <property type="entry name" value="NAT_SF"/>
    <property type="match status" value="1"/>
</dbReference>
<accession>A0A7Z2VHM8</accession>
<organism evidence="2 3">
    <name type="scientific">Cohnella herbarum</name>
    <dbReference type="NCBI Taxonomy" id="2728023"/>
    <lineage>
        <taxon>Bacteria</taxon>
        <taxon>Bacillati</taxon>
        <taxon>Bacillota</taxon>
        <taxon>Bacilli</taxon>
        <taxon>Bacillales</taxon>
        <taxon>Paenibacillaceae</taxon>
        <taxon>Cohnella</taxon>
    </lineage>
</organism>
<proteinExistence type="predicted"/>
<dbReference type="PROSITE" id="PS51186">
    <property type="entry name" value="GNAT"/>
    <property type="match status" value="1"/>
</dbReference>
<evidence type="ECO:0000313" key="2">
    <source>
        <dbReference type="EMBL" id="QJD83069.1"/>
    </source>
</evidence>
<evidence type="ECO:0000259" key="1">
    <source>
        <dbReference type="PROSITE" id="PS51186"/>
    </source>
</evidence>
<dbReference type="Gene3D" id="3.40.630.30">
    <property type="match status" value="1"/>
</dbReference>